<dbReference type="Proteomes" id="UP000237271">
    <property type="component" value="Unassembled WGS sequence"/>
</dbReference>
<accession>A0A2P4YLU9</accession>
<comment type="caution">
    <text evidence="1">The sequence shown here is derived from an EMBL/GenBank/DDBJ whole genome shotgun (WGS) entry which is preliminary data.</text>
</comment>
<name>A0A2P4YLU9_9STRA</name>
<proteinExistence type="predicted"/>
<dbReference type="EMBL" id="NCKW01001907">
    <property type="protein sequence ID" value="POM78784.1"/>
    <property type="molecule type" value="Genomic_DNA"/>
</dbReference>
<dbReference type="AlphaFoldDB" id="A0A2P4YLU9"/>
<keyword evidence="2" id="KW-1185">Reference proteome</keyword>
<sequence length="358" mass="39461">MAAHYKVHNHMKFREVTVIADNEVCPNGGDVLLCESASYSCQDDGTGTQKCLERDDSFLDSVDSSTTMPWMQCSQSNASLPSKCLFDFQCICMDYANADCYCMPPDAWRTGRATADNCTTSSGEKGSCDEGKYCRTKGSYQECATAPYLPSSTSLYSDCTDDGACDANLTCEDYDNFEPMQNKIHLELTATQPPVARPVVKNYVHVVEDGADCDYPANTLPMCANKTFVCRMEPGQEMFATAPSCLLYDPSNMQDNPFEIEETAVVPWETCNPAAELNRKIGDPPVCKRQFMCLCLHGAGENCICAPPDAVDDANGAAKCGNATTTCTEDKYCHYLKEGVYDDFVMKLERREGFAELR</sequence>
<evidence type="ECO:0000313" key="1">
    <source>
        <dbReference type="EMBL" id="POM78784.1"/>
    </source>
</evidence>
<organism evidence="1 2">
    <name type="scientific">Phytophthora palmivora</name>
    <dbReference type="NCBI Taxonomy" id="4796"/>
    <lineage>
        <taxon>Eukaryota</taxon>
        <taxon>Sar</taxon>
        <taxon>Stramenopiles</taxon>
        <taxon>Oomycota</taxon>
        <taxon>Peronosporomycetes</taxon>
        <taxon>Peronosporales</taxon>
        <taxon>Peronosporaceae</taxon>
        <taxon>Phytophthora</taxon>
    </lineage>
</organism>
<dbReference type="OrthoDB" id="154119at2759"/>
<gene>
    <name evidence="1" type="ORF">PHPALM_3646</name>
</gene>
<evidence type="ECO:0000313" key="2">
    <source>
        <dbReference type="Proteomes" id="UP000237271"/>
    </source>
</evidence>
<reference evidence="1 2" key="1">
    <citation type="journal article" date="2017" name="Genome Biol. Evol.">
        <title>Phytophthora megakarya and P. palmivora, closely related causal agents of cacao black pod rot, underwent increases in genome sizes and gene numbers by different mechanisms.</title>
        <authorList>
            <person name="Ali S.S."/>
            <person name="Shao J."/>
            <person name="Lary D.J."/>
            <person name="Kronmiller B."/>
            <person name="Shen D."/>
            <person name="Strem M.D."/>
            <person name="Amoako-Attah I."/>
            <person name="Akrofi A.Y."/>
            <person name="Begoude B.A."/>
            <person name="Ten Hoopen G.M."/>
            <person name="Coulibaly K."/>
            <person name="Kebe B.I."/>
            <person name="Melnick R.L."/>
            <person name="Guiltinan M.J."/>
            <person name="Tyler B.M."/>
            <person name="Meinhardt L.W."/>
            <person name="Bailey B.A."/>
        </authorList>
    </citation>
    <scope>NUCLEOTIDE SEQUENCE [LARGE SCALE GENOMIC DNA]</scope>
    <source>
        <strain evidence="2">sbr112.9</strain>
    </source>
</reference>
<protein>
    <submittedName>
        <fullName evidence="1">Cysteine-rich protein</fullName>
    </submittedName>
</protein>